<dbReference type="GO" id="GO:0005524">
    <property type="term" value="F:ATP binding"/>
    <property type="evidence" value="ECO:0007669"/>
    <property type="project" value="UniProtKB-KW"/>
</dbReference>
<feature type="binding site" evidence="11">
    <location>
        <begin position="189"/>
        <end position="194"/>
    </location>
    <ligand>
        <name>UTP</name>
        <dbReference type="ChEBI" id="CHEBI:46398"/>
    </ligand>
</feature>
<feature type="binding site" evidence="11">
    <location>
        <position position="72"/>
    </location>
    <ligand>
        <name>ATP</name>
        <dbReference type="ChEBI" id="CHEBI:30616"/>
    </ligand>
</feature>
<comment type="subunit">
    <text evidence="11">Homotetramer.</text>
</comment>
<dbReference type="Proteomes" id="UP000035704">
    <property type="component" value="Chromosome"/>
</dbReference>
<dbReference type="InterPro" id="IPR017926">
    <property type="entry name" value="GATASE"/>
</dbReference>
<dbReference type="Pfam" id="PF06418">
    <property type="entry name" value="CTP_synth_N"/>
    <property type="match status" value="1"/>
</dbReference>
<dbReference type="PANTHER" id="PTHR11550:SF0">
    <property type="entry name" value="CTP SYNTHASE-RELATED"/>
    <property type="match status" value="1"/>
</dbReference>
<comment type="function">
    <text evidence="11">Catalyzes the ATP-dependent amination of UTP to CTP with either L-glutamine or ammonia as the source of nitrogen. Regulates intracellular CTP levels through interactions with the four ribonucleotide triphosphates.</text>
</comment>
<dbReference type="InterPro" id="IPR017456">
    <property type="entry name" value="CTP_synthase_N"/>
</dbReference>
<proteinExistence type="inferred from homology"/>
<feature type="binding site" evidence="11">
    <location>
        <position position="243"/>
    </location>
    <ligand>
        <name>ATP</name>
        <dbReference type="ChEBI" id="CHEBI:30616"/>
    </ligand>
</feature>
<feature type="binding site" evidence="11">
    <location>
        <position position="142"/>
    </location>
    <ligand>
        <name>Mg(2+)</name>
        <dbReference type="ChEBI" id="CHEBI:18420"/>
    </ligand>
</feature>
<keyword evidence="8 11" id="KW-0315">Glutamine amidotransferase</keyword>
<keyword evidence="6 11" id="KW-0067">ATP-binding</keyword>
<dbReference type="NCBIfam" id="TIGR00337">
    <property type="entry name" value="PyrG"/>
    <property type="match status" value="1"/>
</dbReference>
<dbReference type="GO" id="GO:0003883">
    <property type="term" value="F:CTP synthase activity"/>
    <property type="evidence" value="ECO:0007669"/>
    <property type="project" value="UniProtKB-UniRule"/>
</dbReference>
<dbReference type="GO" id="GO:0097268">
    <property type="term" value="C:cytoophidium"/>
    <property type="evidence" value="ECO:0007669"/>
    <property type="project" value="UniProtKB-ARBA"/>
</dbReference>
<evidence type="ECO:0000256" key="10">
    <source>
        <dbReference type="ARBA" id="ARBA00047781"/>
    </source>
</evidence>
<dbReference type="AlphaFoldDB" id="A0A0D8IAX0"/>
<dbReference type="Pfam" id="PF00117">
    <property type="entry name" value="GATase"/>
    <property type="match status" value="1"/>
</dbReference>
<dbReference type="InterPro" id="IPR027417">
    <property type="entry name" value="P-loop_NTPase"/>
</dbReference>
<feature type="binding site" evidence="11">
    <location>
        <position position="463"/>
    </location>
    <ligand>
        <name>L-glutamine</name>
        <dbReference type="ChEBI" id="CHEBI:58359"/>
    </ligand>
</feature>
<dbReference type="STRING" id="84022.CACET_c01270"/>
<dbReference type="GO" id="GO:0046872">
    <property type="term" value="F:metal ion binding"/>
    <property type="evidence" value="ECO:0007669"/>
    <property type="project" value="UniProtKB-KW"/>
</dbReference>
<dbReference type="NCBIfam" id="NF003792">
    <property type="entry name" value="PRK05380.1"/>
    <property type="match status" value="1"/>
</dbReference>
<dbReference type="CDD" id="cd01746">
    <property type="entry name" value="GATase1_CTP_Synthase"/>
    <property type="match status" value="1"/>
</dbReference>
<organism evidence="12 13">
    <name type="scientific">Clostridium aceticum</name>
    <dbReference type="NCBI Taxonomy" id="84022"/>
    <lineage>
        <taxon>Bacteria</taxon>
        <taxon>Bacillati</taxon>
        <taxon>Bacillota</taxon>
        <taxon>Clostridia</taxon>
        <taxon>Eubacteriales</taxon>
        <taxon>Clostridiaceae</taxon>
        <taxon>Clostridium</taxon>
    </lineage>
</organism>
<dbReference type="RefSeq" id="WP_044824636.1">
    <property type="nucleotide sequence ID" value="NZ_CP009687.1"/>
</dbReference>
<keyword evidence="9 11" id="KW-0665">Pyrimidine biosynthesis</keyword>
<dbReference type="GO" id="GO:0004359">
    <property type="term" value="F:glutaminase activity"/>
    <property type="evidence" value="ECO:0007669"/>
    <property type="project" value="RHEA"/>
</dbReference>
<dbReference type="InterPro" id="IPR004468">
    <property type="entry name" value="CTP_synthase"/>
</dbReference>
<evidence type="ECO:0000256" key="11">
    <source>
        <dbReference type="HAMAP-Rule" id="MF_01227"/>
    </source>
</evidence>
<dbReference type="UniPathway" id="UPA00159">
    <property type="reaction ID" value="UER00277"/>
</dbReference>
<evidence type="ECO:0000256" key="7">
    <source>
        <dbReference type="ARBA" id="ARBA00022842"/>
    </source>
</evidence>
<dbReference type="FunFam" id="3.40.50.300:FF:000009">
    <property type="entry name" value="CTP synthase"/>
    <property type="match status" value="1"/>
</dbReference>
<dbReference type="OrthoDB" id="9801107at2"/>
<comment type="caution">
    <text evidence="11">Lacks conserved residue(s) required for the propagation of feature annotation.</text>
</comment>
<evidence type="ECO:0000313" key="13">
    <source>
        <dbReference type="Proteomes" id="UP000035704"/>
    </source>
</evidence>
<dbReference type="SUPFAM" id="SSF52540">
    <property type="entry name" value="P-loop containing nucleoside triphosphate hydrolases"/>
    <property type="match status" value="1"/>
</dbReference>
<feature type="active site" evidence="11">
    <location>
        <position position="510"/>
    </location>
</feature>
<dbReference type="GO" id="GO:0044210">
    <property type="term" value="P:'de novo' CTP biosynthetic process"/>
    <property type="evidence" value="ECO:0007669"/>
    <property type="project" value="UniProtKB-UniRule"/>
</dbReference>
<dbReference type="GO" id="GO:0019856">
    <property type="term" value="P:pyrimidine nucleobase biosynthetic process"/>
    <property type="evidence" value="ECO:0007669"/>
    <property type="project" value="TreeGrafter"/>
</dbReference>
<dbReference type="SUPFAM" id="SSF52317">
    <property type="entry name" value="Class I glutamine amidotransferase-like"/>
    <property type="match status" value="1"/>
</dbReference>
<evidence type="ECO:0000256" key="1">
    <source>
        <dbReference type="ARBA" id="ARBA00005171"/>
    </source>
</evidence>
<keyword evidence="5 11" id="KW-0547">Nucleotide-binding</keyword>
<dbReference type="Gene3D" id="3.40.50.880">
    <property type="match status" value="1"/>
</dbReference>
<dbReference type="InterPro" id="IPR029062">
    <property type="entry name" value="Class_I_gatase-like"/>
</dbReference>
<evidence type="ECO:0000256" key="9">
    <source>
        <dbReference type="ARBA" id="ARBA00022975"/>
    </source>
</evidence>
<feature type="binding site" evidence="11">
    <location>
        <position position="406"/>
    </location>
    <ligand>
        <name>L-glutamine</name>
        <dbReference type="ChEBI" id="CHEBI:58359"/>
    </ligand>
</feature>
<comment type="catalytic activity">
    <reaction evidence="10 11">
        <text>UTP + L-glutamine + ATP + H2O = CTP + L-glutamate + ADP + phosphate + 2 H(+)</text>
        <dbReference type="Rhea" id="RHEA:26426"/>
        <dbReference type="ChEBI" id="CHEBI:15377"/>
        <dbReference type="ChEBI" id="CHEBI:15378"/>
        <dbReference type="ChEBI" id="CHEBI:29985"/>
        <dbReference type="ChEBI" id="CHEBI:30616"/>
        <dbReference type="ChEBI" id="CHEBI:37563"/>
        <dbReference type="ChEBI" id="CHEBI:43474"/>
        <dbReference type="ChEBI" id="CHEBI:46398"/>
        <dbReference type="ChEBI" id="CHEBI:58359"/>
        <dbReference type="ChEBI" id="CHEBI:456216"/>
        <dbReference type="EC" id="6.3.4.2"/>
    </reaction>
</comment>
<feature type="binding site" evidence="11">
    <location>
        <position position="55"/>
    </location>
    <ligand>
        <name>L-glutamine</name>
        <dbReference type="ChEBI" id="CHEBI:58359"/>
    </ligand>
</feature>
<comment type="miscellaneous">
    <text evidence="11">CTPSs have evolved a hybrid strategy for distinguishing between UTP and CTP. The overlapping regions of the product feedback inhibitory and substrate sites recognize a common feature in both compounds, the triphosphate moiety. To differentiate isosteric substrate and product pyrimidine rings, an additional pocket far from the expected kinase/ligase catalytic site, specifically recognizes the cytosine and ribose portions of the product inhibitor.</text>
</comment>
<comment type="similarity">
    <text evidence="2 11">Belongs to the CTP synthase family.</text>
</comment>
<dbReference type="PROSITE" id="PS51273">
    <property type="entry name" value="GATASE_TYPE_1"/>
    <property type="match status" value="1"/>
</dbReference>
<dbReference type="PANTHER" id="PTHR11550">
    <property type="entry name" value="CTP SYNTHASE"/>
    <property type="match status" value="1"/>
</dbReference>
<comment type="catalytic activity">
    <reaction evidence="11">
        <text>L-glutamine + H2O = L-glutamate + NH4(+)</text>
        <dbReference type="Rhea" id="RHEA:15889"/>
        <dbReference type="ChEBI" id="CHEBI:15377"/>
        <dbReference type="ChEBI" id="CHEBI:28938"/>
        <dbReference type="ChEBI" id="CHEBI:29985"/>
        <dbReference type="ChEBI" id="CHEBI:58359"/>
    </reaction>
</comment>
<dbReference type="InterPro" id="IPR033828">
    <property type="entry name" value="GATase1_CTP_Synthase"/>
</dbReference>
<dbReference type="EMBL" id="CP009687">
    <property type="protein sequence ID" value="AKL93645.1"/>
    <property type="molecule type" value="Genomic_DNA"/>
</dbReference>
<feature type="binding site" evidence="11">
    <location>
        <begin position="149"/>
        <end position="151"/>
    </location>
    <ligand>
        <name>CTP</name>
        <dbReference type="ChEBI" id="CHEBI:37563"/>
        <note>allosteric inhibitor</note>
    </ligand>
</feature>
<dbReference type="KEGG" id="cace:CACET_c01270"/>
<name>A0A0D8IAX0_9CLOT</name>
<feature type="binding site" evidence="11">
    <location>
        <position position="14"/>
    </location>
    <ligand>
        <name>UTP</name>
        <dbReference type="ChEBI" id="CHEBI:46398"/>
    </ligand>
</feature>
<keyword evidence="3 11" id="KW-0436">Ligase</keyword>
<feature type="binding site" evidence="11">
    <location>
        <begin position="189"/>
        <end position="194"/>
    </location>
    <ligand>
        <name>CTP</name>
        <dbReference type="ChEBI" id="CHEBI:37563"/>
        <note>allosteric inhibitor</note>
    </ligand>
</feature>
<gene>
    <name evidence="11 12" type="primary">pyrG</name>
    <name evidence="12" type="ORF">CACET_c01270</name>
</gene>
<evidence type="ECO:0000256" key="5">
    <source>
        <dbReference type="ARBA" id="ARBA00022741"/>
    </source>
</evidence>
<keyword evidence="7 11" id="KW-0460">Magnesium</keyword>
<comment type="catalytic activity">
    <reaction evidence="11">
        <text>UTP + NH4(+) + ATP = CTP + ADP + phosphate + 2 H(+)</text>
        <dbReference type="Rhea" id="RHEA:16597"/>
        <dbReference type="ChEBI" id="CHEBI:15378"/>
        <dbReference type="ChEBI" id="CHEBI:28938"/>
        <dbReference type="ChEBI" id="CHEBI:30616"/>
        <dbReference type="ChEBI" id="CHEBI:37563"/>
        <dbReference type="ChEBI" id="CHEBI:43474"/>
        <dbReference type="ChEBI" id="CHEBI:46398"/>
        <dbReference type="ChEBI" id="CHEBI:456216"/>
    </reaction>
</comment>
<dbReference type="EC" id="6.3.4.2" evidence="11"/>
<feature type="binding site" evidence="11">
    <location>
        <position position="14"/>
    </location>
    <ligand>
        <name>CTP</name>
        <dbReference type="ChEBI" id="CHEBI:37563"/>
        <note>allosteric inhibitor</note>
    </ligand>
</feature>
<evidence type="ECO:0000256" key="4">
    <source>
        <dbReference type="ARBA" id="ARBA00022723"/>
    </source>
</evidence>
<reference evidence="12 13" key="1">
    <citation type="submission" date="2014-10" db="EMBL/GenBank/DDBJ databases">
        <title>Genome sequence of Clostridium aceticum DSM 1496.</title>
        <authorList>
            <person name="Poehlein A."/>
            <person name="Schiel-Bengelsdorf B."/>
            <person name="Gottschalk G."/>
            <person name="Duerre P."/>
            <person name="Daniel R."/>
        </authorList>
    </citation>
    <scope>NUCLEOTIDE SEQUENCE [LARGE SCALE GENOMIC DNA]</scope>
    <source>
        <strain evidence="12 13">DSM 1496</strain>
    </source>
</reference>
<evidence type="ECO:0000256" key="3">
    <source>
        <dbReference type="ARBA" id="ARBA00022598"/>
    </source>
</evidence>
<sequence length="532" mass="59667">MSTKYIFITGGVVSSLGKGITAASLGQLLKSRGLKVTLQKFDPYLNIDPGTMSPYQHGEVFVTDDGAETDLDLGHYERFIDINLSKYSSVTSGKVYSTVINKERKGDYLGGTVQVIPHITNEIKERIYRVGRDGNFDAVITEVGGTVGDIESLPFLEAIRQIKYEVGRESTMYIHVTLVPYLGKAGELKTKPTQHSVKELRSIGIQPDLVVCRTEKPLSQEMKDKIGLFCNLDPGHVVQNMDAQSLYEVPLLLKEEKLDELVVKRLKLQAGVAELTQWKEVVERDKNPKGRVKIALVGKYVELRDAYLSVSEALTHAGIYNNVKIDIDWIHSEDVLEESVEELLKGAQGILVPGGFGDRGVEGKISALKYARENNIPLLGICLGMQLAVIEYARNVLNLKDAHSSELNPDTTNPVIDLMPEQKDVEDMGGTMRLGLYPCKIYTDTKAREAYGEDLIYERHRHRYEFNNHYRDALTEAGLIISGISPDERLVEIVEIKDHPWFVAAQFHPEFKSRPTRPHPLFRDFVKAAIDQ</sequence>
<dbReference type="FunFam" id="3.40.50.880:FF:000002">
    <property type="entry name" value="CTP synthase"/>
    <property type="match status" value="1"/>
</dbReference>
<accession>A0A0D8IAX0</accession>
<dbReference type="PATRIC" id="fig|84022.5.peg.3993"/>
<feature type="binding site" evidence="11">
    <location>
        <begin position="15"/>
        <end position="20"/>
    </location>
    <ligand>
        <name>ATP</name>
        <dbReference type="ChEBI" id="CHEBI:30616"/>
    </ligand>
</feature>
<comment type="pathway">
    <text evidence="1 11">Pyrimidine metabolism; CTP biosynthesis via de novo pathway; CTP from UDP: step 2/2.</text>
</comment>
<comment type="activity regulation">
    <text evidence="11">Allosterically activated by GTP, when glutamine is the substrate; GTP has no effect on the reaction when ammonia is the substrate. The allosteric effector GTP functions by stabilizing the protein conformation that binds the tetrahedral intermediate(s) formed during glutamine hydrolysis. Inhibited by the product CTP, via allosteric rather than competitive inhibition.</text>
</comment>
<feature type="region of interest" description="Amidoligase domain" evidence="11">
    <location>
        <begin position="1"/>
        <end position="268"/>
    </location>
</feature>
<evidence type="ECO:0000256" key="2">
    <source>
        <dbReference type="ARBA" id="ARBA00007533"/>
    </source>
</evidence>
<feature type="binding site" evidence="11">
    <location>
        <position position="225"/>
    </location>
    <ligand>
        <name>UTP</name>
        <dbReference type="ChEBI" id="CHEBI:46398"/>
    </ligand>
</feature>
<feature type="binding site" evidence="11">
    <location>
        <position position="225"/>
    </location>
    <ligand>
        <name>CTP</name>
        <dbReference type="ChEBI" id="CHEBI:37563"/>
        <note>allosteric inhibitor</note>
    </ligand>
</feature>
<feature type="active site" description="Nucleophile; for glutamine hydrolysis" evidence="11">
    <location>
        <position position="382"/>
    </location>
</feature>
<dbReference type="Gene3D" id="3.40.50.300">
    <property type="entry name" value="P-loop containing nucleotide triphosphate hydrolases"/>
    <property type="match status" value="1"/>
</dbReference>
<feature type="binding site" evidence="11">
    <location>
        <position position="72"/>
    </location>
    <ligand>
        <name>Mg(2+)</name>
        <dbReference type="ChEBI" id="CHEBI:18420"/>
    </ligand>
</feature>
<feature type="active site" evidence="11">
    <location>
        <position position="508"/>
    </location>
</feature>
<keyword evidence="4 11" id="KW-0479">Metal-binding</keyword>
<keyword evidence="13" id="KW-1185">Reference proteome</keyword>
<dbReference type="HAMAP" id="MF_01227">
    <property type="entry name" value="PyrG"/>
    <property type="match status" value="1"/>
</dbReference>
<protein>
    <recommendedName>
        <fullName evidence="11">CTP synthase</fullName>
        <ecNumber evidence="11">6.3.4.2</ecNumber>
    </recommendedName>
    <alternativeName>
        <fullName evidence="11">Cytidine 5'-triphosphate synthase</fullName>
    </alternativeName>
    <alternativeName>
        <fullName evidence="11">Cytidine triphosphate synthetase</fullName>
        <shortName evidence="11">CTP synthetase</shortName>
        <shortName evidence="11">CTPS</shortName>
    </alternativeName>
    <alternativeName>
        <fullName evidence="11">UTP--ammonia ligase</fullName>
    </alternativeName>
</protein>
<evidence type="ECO:0000256" key="8">
    <source>
        <dbReference type="ARBA" id="ARBA00022962"/>
    </source>
</evidence>
<feature type="binding site" evidence="11">
    <location>
        <begin position="383"/>
        <end position="386"/>
    </location>
    <ligand>
        <name>L-glutamine</name>
        <dbReference type="ChEBI" id="CHEBI:58359"/>
    </ligand>
</feature>
<dbReference type="GO" id="GO:0005829">
    <property type="term" value="C:cytosol"/>
    <property type="evidence" value="ECO:0007669"/>
    <property type="project" value="TreeGrafter"/>
</dbReference>
<dbReference type="GO" id="GO:0042802">
    <property type="term" value="F:identical protein binding"/>
    <property type="evidence" value="ECO:0007669"/>
    <property type="project" value="TreeGrafter"/>
</dbReference>
<dbReference type="CDD" id="cd03113">
    <property type="entry name" value="CTPS_N"/>
    <property type="match status" value="1"/>
</dbReference>
<evidence type="ECO:0000256" key="6">
    <source>
        <dbReference type="ARBA" id="ARBA00022840"/>
    </source>
</evidence>
<evidence type="ECO:0000313" key="12">
    <source>
        <dbReference type="EMBL" id="AKL93645.1"/>
    </source>
</evidence>
<feature type="binding site" evidence="11">
    <location>
        <position position="355"/>
    </location>
    <ligand>
        <name>L-glutamine</name>
        <dbReference type="ChEBI" id="CHEBI:58359"/>
    </ligand>
</feature>